<dbReference type="GO" id="GO:0005315">
    <property type="term" value="F:phosphate transmembrane transporter activity"/>
    <property type="evidence" value="ECO:0007669"/>
    <property type="project" value="InterPro"/>
</dbReference>
<evidence type="ECO:0000256" key="1">
    <source>
        <dbReference type="ARBA" id="ARBA00004141"/>
    </source>
</evidence>
<feature type="transmembrane region" description="Helical" evidence="6">
    <location>
        <begin position="139"/>
        <end position="157"/>
    </location>
</feature>
<dbReference type="PANTHER" id="PTHR11101:SF80">
    <property type="entry name" value="PHOSPHATE TRANSPORTER"/>
    <property type="match status" value="1"/>
</dbReference>
<proteinExistence type="predicted"/>
<dbReference type="GO" id="GO:0016020">
    <property type="term" value="C:membrane"/>
    <property type="evidence" value="ECO:0007669"/>
    <property type="project" value="UniProtKB-SubCell"/>
</dbReference>
<evidence type="ECO:0000256" key="6">
    <source>
        <dbReference type="SAM" id="Phobius"/>
    </source>
</evidence>
<dbReference type="GO" id="GO:0035435">
    <property type="term" value="P:phosphate ion transmembrane transport"/>
    <property type="evidence" value="ECO:0007669"/>
    <property type="project" value="TreeGrafter"/>
</dbReference>
<comment type="subcellular location">
    <subcellularLocation>
        <location evidence="1">Membrane</location>
        <topology evidence="1">Multi-pass membrane protein</topology>
    </subcellularLocation>
</comment>
<keyword evidence="4 6" id="KW-1133">Transmembrane helix</keyword>
<evidence type="ECO:0000256" key="4">
    <source>
        <dbReference type="ARBA" id="ARBA00022989"/>
    </source>
</evidence>
<name>A0A644WRN3_9ZZZZ</name>
<evidence type="ECO:0000256" key="5">
    <source>
        <dbReference type="ARBA" id="ARBA00023136"/>
    </source>
</evidence>
<evidence type="ECO:0000256" key="3">
    <source>
        <dbReference type="ARBA" id="ARBA00022692"/>
    </source>
</evidence>
<evidence type="ECO:0000313" key="7">
    <source>
        <dbReference type="EMBL" id="MPM06171.1"/>
    </source>
</evidence>
<feature type="transmembrane region" description="Helical" evidence="6">
    <location>
        <begin position="116"/>
        <end position="133"/>
    </location>
</feature>
<feature type="transmembrane region" description="Helical" evidence="6">
    <location>
        <begin position="314"/>
        <end position="339"/>
    </location>
</feature>
<sequence>MDWGCGFLSVFFFFVLMLGVMAVNGLTDAPNAIATAVATGALPFRRAACLAAFCEFFGVVVMTSLAPQVAHTLFSLSDFGSDRETALIALTAALCAVILWACAAWLFGIPTSESHALAAGVSGAAVALRGNFSALNAEAWLKVFLGLILSTLMGYLAGRFFARLLRFLTKGEAGSRSFFLAQIVGAAVMAFAHGAQDGQKFMGILLLGFALASGEHEPAVFYVPVWIMLICAAAISLGTFSGGRRIVETVGSRMTTLGPRQGLASDLAGGACLLLASLFGLPVSTTHTKTSAIFGVGMAETPGKVNGFVVKSIFLTWLLTFPGCALLGYGLTALFLSVFR</sequence>
<feature type="transmembrane region" description="Helical" evidence="6">
    <location>
        <begin position="178"/>
        <end position="196"/>
    </location>
</feature>
<protein>
    <recommendedName>
        <fullName evidence="8">Low-affinity inorganic phosphate transporter 1</fullName>
    </recommendedName>
</protein>
<feature type="transmembrane region" description="Helical" evidence="6">
    <location>
        <begin position="47"/>
        <end position="66"/>
    </location>
</feature>
<evidence type="ECO:0008006" key="8">
    <source>
        <dbReference type="Google" id="ProtNLM"/>
    </source>
</evidence>
<reference evidence="7" key="1">
    <citation type="submission" date="2019-08" db="EMBL/GenBank/DDBJ databases">
        <authorList>
            <person name="Kucharzyk K."/>
            <person name="Murdoch R.W."/>
            <person name="Higgins S."/>
            <person name="Loffler F."/>
        </authorList>
    </citation>
    <scope>NUCLEOTIDE SEQUENCE</scope>
</reference>
<dbReference type="EMBL" id="VSSQ01001205">
    <property type="protein sequence ID" value="MPM06171.1"/>
    <property type="molecule type" value="Genomic_DNA"/>
</dbReference>
<feature type="transmembrane region" description="Helical" evidence="6">
    <location>
        <begin position="263"/>
        <end position="281"/>
    </location>
</feature>
<evidence type="ECO:0000256" key="2">
    <source>
        <dbReference type="ARBA" id="ARBA00022448"/>
    </source>
</evidence>
<comment type="caution">
    <text evidence="7">The sequence shown here is derived from an EMBL/GenBank/DDBJ whole genome shotgun (WGS) entry which is preliminary data.</text>
</comment>
<feature type="transmembrane region" description="Helical" evidence="6">
    <location>
        <begin position="86"/>
        <end position="109"/>
    </location>
</feature>
<feature type="transmembrane region" description="Helical" evidence="6">
    <location>
        <begin position="219"/>
        <end position="242"/>
    </location>
</feature>
<keyword evidence="5 6" id="KW-0472">Membrane</keyword>
<keyword evidence="3 6" id="KW-0812">Transmembrane</keyword>
<keyword evidence="2" id="KW-0813">Transport</keyword>
<feature type="transmembrane region" description="Helical" evidence="6">
    <location>
        <begin position="6"/>
        <end position="26"/>
    </location>
</feature>
<dbReference type="PANTHER" id="PTHR11101">
    <property type="entry name" value="PHOSPHATE TRANSPORTER"/>
    <property type="match status" value="1"/>
</dbReference>
<dbReference type="InterPro" id="IPR001204">
    <property type="entry name" value="Phos_transporter"/>
</dbReference>
<dbReference type="AlphaFoldDB" id="A0A644WRN3"/>
<gene>
    <name evidence="7" type="ORF">SDC9_52467</name>
</gene>
<dbReference type="Pfam" id="PF01384">
    <property type="entry name" value="PHO4"/>
    <property type="match status" value="1"/>
</dbReference>
<accession>A0A644WRN3</accession>
<organism evidence="7">
    <name type="scientific">bioreactor metagenome</name>
    <dbReference type="NCBI Taxonomy" id="1076179"/>
    <lineage>
        <taxon>unclassified sequences</taxon>
        <taxon>metagenomes</taxon>
        <taxon>ecological metagenomes</taxon>
    </lineage>
</organism>